<dbReference type="AlphaFoldDB" id="L1NGZ1"/>
<evidence type="ECO:0000313" key="1">
    <source>
        <dbReference type="EMBL" id="EKY02653.1"/>
    </source>
</evidence>
<keyword evidence="2" id="KW-1185">Reference proteome</keyword>
<accession>L1NGZ1</accession>
<proteinExistence type="predicted"/>
<sequence>MRYDMKEMFQQKSFLASPEPAGAKKSFLALPEPAGAKKKFF</sequence>
<dbReference type="PATRIC" id="fig|1127699.3.peg.646"/>
<evidence type="ECO:0000313" key="2">
    <source>
        <dbReference type="Proteomes" id="UP000010433"/>
    </source>
</evidence>
<name>L1NGZ1_9BACT</name>
<dbReference type="HOGENOM" id="CLU_3274715_0_0_10"/>
<gene>
    <name evidence="1" type="ORF">HMPREF9151_00698</name>
</gene>
<dbReference type="STRING" id="1127699.HMPREF9151_00698"/>
<reference evidence="1 2" key="1">
    <citation type="submission" date="2012-05" db="EMBL/GenBank/DDBJ databases">
        <authorList>
            <person name="Weinstock G."/>
            <person name="Sodergren E."/>
            <person name="Lobos E.A."/>
            <person name="Fulton L."/>
            <person name="Fulton R."/>
            <person name="Courtney L."/>
            <person name="Fronick C."/>
            <person name="O'Laughlin M."/>
            <person name="Godfrey J."/>
            <person name="Wilson R.M."/>
            <person name="Miner T."/>
            <person name="Farmer C."/>
            <person name="Delehaunty K."/>
            <person name="Cordes M."/>
            <person name="Minx P."/>
            <person name="Tomlinson C."/>
            <person name="Chen J."/>
            <person name="Wollam A."/>
            <person name="Pepin K.H."/>
            <person name="Bhonagiri V."/>
            <person name="Zhang X."/>
            <person name="Suruliraj S."/>
            <person name="Warren W."/>
            <person name="Mitreva M."/>
            <person name="Mardis E.R."/>
            <person name="Wilson R.K."/>
        </authorList>
    </citation>
    <scope>NUCLEOTIDE SEQUENCE [LARGE SCALE GENOMIC DNA]</scope>
    <source>
        <strain evidence="1 2">F0055</strain>
    </source>
</reference>
<comment type="caution">
    <text evidence="1">The sequence shown here is derived from an EMBL/GenBank/DDBJ whole genome shotgun (WGS) entry which is preliminary data.</text>
</comment>
<dbReference type="Proteomes" id="UP000010433">
    <property type="component" value="Unassembled WGS sequence"/>
</dbReference>
<dbReference type="EMBL" id="AMEP01000047">
    <property type="protein sequence ID" value="EKY02653.1"/>
    <property type="molecule type" value="Genomic_DNA"/>
</dbReference>
<protein>
    <submittedName>
        <fullName evidence="1">Uncharacterized protein</fullName>
    </submittedName>
</protein>
<organism evidence="1 2">
    <name type="scientific">Hoylesella saccharolytica F0055</name>
    <dbReference type="NCBI Taxonomy" id="1127699"/>
    <lineage>
        <taxon>Bacteria</taxon>
        <taxon>Pseudomonadati</taxon>
        <taxon>Bacteroidota</taxon>
        <taxon>Bacteroidia</taxon>
        <taxon>Bacteroidales</taxon>
        <taxon>Prevotellaceae</taxon>
        <taxon>Hoylesella</taxon>
    </lineage>
</organism>